<protein>
    <submittedName>
        <fullName evidence="1">Uncharacterized protein</fullName>
    </submittedName>
</protein>
<dbReference type="RefSeq" id="WP_075818919.1">
    <property type="nucleotide sequence ID" value="NZ_CAQCWR010000004.1"/>
</dbReference>
<dbReference type="EMBL" id="MPJW01000105">
    <property type="protein sequence ID" value="OLU40534.1"/>
    <property type="molecule type" value="Genomic_DNA"/>
</dbReference>
<dbReference type="Proteomes" id="UP000186341">
    <property type="component" value="Unassembled WGS sequence"/>
</dbReference>
<proteinExistence type="predicted"/>
<sequence length="100" mass="11658">MNQNNTVCKNKDRNEDFRKLVQVQNSDHNTIKLVHMIIRDDHDLLSDFYSNKPVISSEVVSFLENGIKPLNLKKGFPTDHRNFFRASQSFSKTNLYRGDS</sequence>
<evidence type="ECO:0000313" key="1">
    <source>
        <dbReference type="EMBL" id="OLU40534.1"/>
    </source>
</evidence>
<name>A0A1U7NGU5_9FIRM</name>
<keyword evidence="2" id="KW-1185">Reference proteome</keyword>
<organism evidence="1 2">
    <name type="scientific">Ileibacterium valens</name>
    <dbReference type="NCBI Taxonomy" id="1862668"/>
    <lineage>
        <taxon>Bacteria</taxon>
        <taxon>Bacillati</taxon>
        <taxon>Bacillota</taxon>
        <taxon>Erysipelotrichia</taxon>
        <taxon>Erysipelotrichales</taxon>
        <taxon>Erysipelotrichaceae</taxon>
        <taxon>Ileibacterium</taxon>
    </lineage>
</organism>
<accession>A0A1U7NGU5</accession>
<comment type="caution">
    <text evidence="1">The sequence shown here is derived from an EMBL/GenBank/DDBJ whole genome shotgun (WGS) entry which is preliminary data.</text>
</comment>
<evidence type="ECO:0000313" key="2">
    <source>
        <dbReference type="Proteomes" id="UP000186341"/>
    </source>
</evidence>
<reference evidence="1 2" key="1">
    <citation type="submission" date="2016-11" db="EMBL/GenBank/DDBJ databases">
        <title>Description of two novel members of the family Erysipelotrichaceae: Ileibacterium lipovorans gen. nov., sp. nov. and Dubosiella newyorkensis, gen. nov., sp. nov.</title>
        <authorList>
            <person name="Cox L.M."/>
            <person name="Sohn J."/>
            <person name="Tyrrell K.L."/>
            <person name="Citron D.M."/>
            <person name="Lawson P.A."/>
            <person name="Patel N.B."/>
            <person name="Iizumi T."/>
            <person name="Perez-Perez G.I."/>
            <person name="Goldstein E.J."/>
            <person name="Blaser M.J."/>
        </authorList>
    </citation>
    <scope>NUCLEOTIDE SEQUENCE [LARGE SCALE GENOMIC DNA]</scope>
    <source>
        <strain evidence="1 2">NYU-BL-A3</strain>
    </source>
</reference>
<gene>
    <name evidence="1" type="ORF">BO222_04895</name>
</gene>
<dbReference type="AlphaFoldDB" id="A0A1U7NGU5"/>